<dbReference type="EMBL" id="CM018042">
    <property type="protein sequence ID" value="KAA8532606.1"/>
    <property type="molecule type" value="Genomic_DNA"/>
</dbReference>
<proteinExistence type="predicted"/>
<dbReference type="PANTHER" id="PTHR47481">
    <property type="match status" value="1"/>
</dbReference>
<evidence type="ECO:0000259" key="1">
    <source>
        <dbReference type="Pfam" id="PF13976"/>
    </source>
</evidence>
<gene>
    <name evidence="2" type="ORF">F0562_032579</name>
</gene>
<evidence type="ECO:0000313" key="3">
    <source>
        <dbReference type="Proteomes" id="UP000325577"/>
    </source>
</evidence>
<dbReference type="PANTHER" id="PTHR47481:SF22">
    <property type="entry name" value="RETROTRANSPOSON GAG DOMAIN-CONTAINING PROTEIN"/>
    <property type="match status" value="1"/>
</dbReference>
<evidence type="ECO:0000313" key="2">
    <source>
        <dbReference type="EMBL" id="KAA8532606.1"/>
    </source>
</evidence>
<feature type="domain" description="GAG-pre-integrase" evidence="1">
    <location>
        <begin position="221"/>
        <end position="283"/>
    </location>
</feature>
<dbReference type="Proteomes" id="UP000325577">
    <property type="component" value="Linkage Group LG19"/>
</dbReference>
<keyword evidence="3" id="KW-1185">Reference proteome</keyword>
<dbReference type="Pfam" id="PF14223">
    <property type="entry name" value="Retrotran_gag_2"/>
    <property type="match status" value="1"/>
</dbReference>
<sequence length="405" mass="45187">MSRSHIVQLKNDFQRVKKDVAKSIKSYLDEIKQITKKLAATTNLISDEEIVFVTLKGLPREYVSFKTAIRAREISITFEEFSNLLLSEEINISMDELELNSQIGVSTTLTAQKGSNQNYQGNYQNTRDFGSLEVRYQICNKPCHIAKDCWYRTDLHYQPQTQALMASNETSSNDQWFFDFGTTHHITSNFEHLHQPEQYNGIQKDVNSRQVLLRGRSKNGLYPVCNVTHSSPSSALVQAFHTSVATWHNRLGHPSSQTLQHLHRQLGFSSSLVTANKLFYKSCKMMSPTMLPFFPSPATYSPIVSPFLPASSLPISRPSAPESLPSAPSPLLPSMVLPSHSSSTPSLSANPTSSFPHPTLPLNSLNTLNSFQSSQFSSHDSPAESLPVASFSTSLLFIPSYFTSC</sequence>
<dbReference type="AlphaFoldDB" id="A0A5J5ARW8"/>
<organism evidence="2 3">
    <name type="scientific">Nyssa sinensis</name>
    <dbReference type="NCBI Taxonomy" id="561372"/>
    <lineage>
        <taxon>Eukaryota</taxon>
        <taxon>Viridiplantae</taxon>
        <taxon>Streptophyta</taxon>
        <taxon>Embryophyta</taxon>
        <taxon>Tracheophyta</taxon>
        <taxon>Spermatophyta</taxon>
        <taxon>Magnoliopsida</taxon>
        <taxon>eudicotyledons</taxon>
        <taxon>Gunneridae</taxon>
        <taxon>Pentapetalae</taxon>
        <taxon>asterids</taxon>
        <taxon>Cornales</taxon>
        <taxon>Nyssaceae</taxon>
        <taxon>Nyssa</taxon>
    </lineage>
</organism>
<dbReference type="OrthoDB" id="1912561at2759"/>
<dbReference type="Pfam" id="PF13976">
    <property type="entry name" value="gag_pre-integrs"/>
    <property type="match status" value="1"/>
</dbReference>
<name>A0A5J5ARW8_9ASTE</name>
<accession>A0A5J5ARW8</accession>
<dbReference type="InterPro" id="IPR025724">
    <property type="entry name" value="GAG-pre-integrase_dom"/>
</dbReference>
<protein>
    <recommendedName>
        <fullName evidence="1">GAG-pre-integrase domain-containing protein</fullName>
    </recommendedName>
</protein>
<reference evidence="2 3" key="1">
    <citation type="submission" date="2019-09" db="EMBL/GenBank/DDBJ databases">
        <title>A chromosome-level genome assembly of the Chinese tupelo Nyssa sinensis.</title>
        <authorList>
            <person name="Yang X."/>
            <person name="Kang M."/>
            <person name="Yang Y."/>
            <person name="Xiong H."/>
            <person name="Wang M."/>
            <person name="Zhang Z."/>
            <person name="Wang Z."/>
            <person name="Wu H."/>
            <person name="Ma T."/>
            <person name="Liu J."/>
            <person name="Xi Z."/>
        </authorList>
    </citation>
    <scope>NUCLEOTIDE SEQUENCE [LARGE SCALE GENOMIC DNA]</scope>
    <source>
        <strain evidence="2">J267</strain>
        <tissue evidence="2">Leaf</tissue>
    </source>
</reference>